<accession>A0A0F5JU18</accession>
<evidence type="ECO:0000256" key="1">
    <source>
        <dbReference type="SAM" id="Phobius"/>
    </source>
</evidence>
<reference evidence="3 4" key="1">
    <citation type="submission" date="2015-03" db="EMBL/GenBank/DDBJ databases">
        <title>Draft Genome Sequence of Burkholderia andropogonis type strain ICMP2807, isolated from Sorghum bicolor.</title>
        <authorList>
            <person name="Lopes-Santos L."/>
            <person name="Castro D.B."/>
            <person name="Ottoboni L.M."/>
            <person name="Park D."/>
            <person name="Weirc B.S."/>
            <person name="Destefano S.A."/>
        </authorList>
    </citation>
    <scope>NUCLEOTIDE SEQUENCE [LARGE SCALE GENOMIC DNA]</scope>
    <source>
        <strain evidence="3 4">ICMP2807</strain>
    </source>
</reference>
<keyword evidence="2" id="KW-0732">Signal</keyword>
<evidence type="ECO:0000313" key="4">
    <source>
        <dbReference type="Proteomes" id="UP000033618"/>
    </source>
</evidence>
<keyword evidence="4" id="KW-1185">Reference proteome</keyword>
<comment type="caution">
    <text evidence="3">The sequence shown here is derived from an EMBL/GenBank/DDBJ whole genome shotgun (WGS) entry which is preliminary data.</text>
</comment>
<name>A0A0F5JU18_9BURK</name>
<evidence type="ECO:0008006" key="5">
    <source>
        <dbReference type="Google" id="ProtNLM"/>
    </source>
</evidence>
<evidence type="ECO:0000256" key="2">
    <source>
        <dbReference type="SAM" id="SignalP"/>
    </source>
</evidence>
<evidence type="ECO:0000313" key="3">
    <source>
        <dbReference type="EMBL" id="KKB61114.1"/>
    </source>
</evidence>
<proteinExistence type="predicted"/>
<feature type="signal peptide" evidence="2">
    <location>
        <begin position="1"/>
        <end position="27"/>
    </location>
</feature>
<keyword evidence="1" id="KW-1133">Transmembrane helix</keyword>
<gene>
    <name evidence="3" type="ORF">WM40_25095</name>
</gene>
<dbReference type="EMBL" id="LAQU01000070">
    <property type="protein sequence ID" value="KKB61114.1"/>
    <property type="molecule type" value="Genomic_DNA"/>
</dbReference>
<feature type="transmembrane region" description="Helical" evidence="1">
    <location>
        <begin position="44"/>
        <end position="65"/>
    </location>
</feature>
<feature type="chain" id="PRO_5002490084" description="Phage-related membrane protein" evidence="2">
    <location>
        <begin position="28"/>
        <end position="75"/>
    </location>
</feature>
<dbReference type="PATRIC" id="fig|28092.6.peg.5928"/>
<sequence>MKTFNKNKLYPAVFLVAAASVPLSAVAAAPDFTTLTTAVDLSSVGTTVLAVAATLAAVFVTIRGAKLVLGMIRGR</sequence>
<dbReference type="Proteomes" id="UP000033618">
    <property type="component" value="Unassembled WGS sequence"/>
</dbReference>
<protein>
    <recommendedName>
        <fullName evidence="5">Phage-related membrane protein</fullName>
    </recommendedName>
</protein>
<organism evidence="3 4">
    <name type="scientific">Robbsia andropogonis</name>
    <dbReference type="NCBI Taxonomy" id="28092"/>
    <lineage>
        <taxon>Bacteria</taxon>
        <taxon>Pseudomonadati</taxon>
        <taxon>Pseudomonadota</taxon>
        <taxon>Betaproteobacteria</taxon>
        <taxon>Burkholderiales</taxon>
        <taxon>Burkholderiaceae</taxon>
        <taxon>Robbsia</taxon>
    </lineage>
</organism>
<keyword evidence="1" id="KW-0812">Transmembrane</keyword>
<dbReference type="RefSeq" id="WP_046154345.1">
    <property type="nucleotide sequence ID" value="NZ_CADFGU010000006.1"/>
</dbReference>
<keyword evidence="1" id="KW-0472">Membrane</keyword>
<dbReference type="AlphaFoldDB" id="A0A0F5JU18"/>